<proteinExistence type="predicted"/>
<dbReference type="RefSeq" id="WP_343903858.1">
    <property type="nucleotide sequence ID" value="NZ_BAAAIS010000002.1"/>
</dbReference>
<accession>A0ABW4PYT8</accession>
<organism evidence="1 2">
    <name type="scientific">Brachybacterium rhamnosum</name>
    <dbReference type="NCBI Taxonomy" id="173361"/>
    <lineage>
        <taxon>Bacteria</taxon>
        <taxon>Bacillati</taxon>
        <taxon>Actinomycetota</taxon>
        <taxon>Actinomycetes</taxon>
        <taxon>Micrococcales</taxon>
        <taxon>Dermabacteraceae</taxon>
        <taxon>Brachybacterium</taxon>
    </lineage>
</organism>
<gene>
    <name evidence="1" type="ORF">ACFSDA_05800</name>
</gene>
<sequence length="53" mass="5680">MSLDRGGRGARTPGLDIAHEDLAGVTLFEAGTFTGVSPRVLEALRLLPGEFRR</sequence>
<evidence type="ECO:0000313" key="1">
    <source>
        <dbReference type="EMBL" id="MFD1834588.1"/>
    </source>
</evidence>
<comment type="caution">
    <text evidence="1">The sequence shown here is derived from an EMBL/GenBank/DDBJ whole genome shotgun (WGS) entry which is preliminary data.</text>
</comment>
<dbReference type="Proteomes" id="UP001597280">
    <property type="component" value="Unassembled WGS sequence"/>
</dbReference>
<keyword evidence="2" id="KW-1185">Reference proteome</keyword>
<reference evidence="2" key="1">
    <citation type="journal article" date="2019" name="Int. J. Syst. Evol. Microbiol.">
        <title>The Global Catalogue of Microorganisms (GCM) 10K type strain sequencing project: providing services to taxonomists for standard genome sequencing and annotation.</title>
        <authorList>
            <consortium name="The Broad Institute Genomics Platform"/>
            <consortium name="The Broad Institute Genome Sequencing Center for Infectious Disease"/>
            <person name="Wu L."/>
            <person name="Ma J."/>
        </authorList>
    </citation>
    <scope>NUCLEOTIDE SEQUENCE [LARGE SCALE GENOMIC DNA]</scope>
    <source>
        <strain evidence="2">JCM 11650</strain>
    </source>
</reference>
<protein>
    <submittedName>
        <fullName evidence="1">Uncharacterized protein</fullName>
    </submittedName>
</protein>
<dbReference type="EMBL" id="JBHUFL010000002">
    <property type="protein sequence ID" value="MFD1834588.1"/>
    <property type="molecule type" value="Genomic_DNA"/>
</dbReference>
<evidence type="ECO:0000313" key="2">
    <source>
        <dbReference type="Proteomes" id="UP001597280"/>
    </source>
</evidence>
<name>A0ABW4PYT8_9MICO</name>